<name>D4YVS6_9LACO</name>
<sequence length="66" mass="7769">MIRINLDNKFHKNLNGTIVKGPRVNIYDINEFSPSKRHFSYMKCYSLPYLIFDNSIDCVESLIKTL</sequence>
<dbReference type="InterPro" id="IPR053916">
    <property type="entry name" value="DUF6978"/>
</dbReference>
<dbReference type="AlphaFoldDB" id="D4YVS6"/>
<accession>D4YVS6</accession>
<organism evidence="1 2">
    <name type="scientific">Lactobacillus amylolyticus DSM 11664</name>
    <dbReference type="NCBI Taxonomy" id="585524"/>
    <lineage>
        <taxon>Bacteria</taxon>
        <taxon>Bacillati</taxon>
        <taxon>Bacillota</taxon>
        <taxon>Bacilli</taxon>
        <taxon>Lactobacillales</taxon>
        <taxon>Lactobacillaceae</taxon>
        <taxon>Lactobacillus</taxon>
    </lineage>
</organism>
<dbReference type="Pfam" id="PF22398">
    <property type="entry name" value="DUF6978"/>
    <property type="match status" value="1"/>
</dbReference>
<comment type="caution">
    <text evidence="1">The sequence shown here is derived from an EMBL/GenBank/DDBJ whole genome shotgun (WGS) entry which is preliminary data.</text>
</comment>
<gene>
    <name evidence="1" type="ORF">HMPREF0493_1637</name>
</gene>
<evidence type="ECO:0000313" key="2">
    <source>
        <dbReference type="Proteomes" id="UP000004069"/>
    </source>
</evidence>
<reference evidence="1 2" key="1">
    <citation type="submission" date="2010-04" db="EMBL/GenBank/DDBJ databases">
        <authorList>
            <person name="Muzny D."/>
            <person name="Qin X."/>
            <person name="Deng J."/>
            <person name="Jiang H."/>
            <person name="Liu Y."/>
            <person name="Qu J."/>
            <person name="Song X.-Z."/>
            <person name="Zhang L."/>
            <person name="Thornton R."/>
            <person name="Coyle M."/>
            <person name="Francisco L."/>
            <person name="Jackson L."/>
            <person name="Javaid M."/>
            <person name="Korchina V."/>
            <person name="Kovar C."/>
            <person name="Mata R."/>
            <person name="Mathew T."/>
            <person name="Ngo R."/>
            <person name="Nguyen L."/>
            <person name="Nguyen N."/>
            <person name="Okwuonu G."/>
            <person name="Ongeri F."/>
            <person name="Pham C."/>
            <person name="Simmons D."/>
            <person name="Wilczek-Boney K."/>
            <person name="Hale W."/>
            <person name="Jakkamsetti A."/>
            <person name="Pham P."/>
            <person name="Ruth R."/>
            <person name="San Lucas F."/>
            <person name="Warren J."/>
            <person name="Zhang J."/>
            <person name="Zhao Z."/>
            <person name="Zhou C."/>
            <person name="Zhu D."/>
            <person name="Lee S."/>
            <person name="Bess C."/>
            <person name="Blankenburg K."/>
            <person name="Forbes L."/>
            <person name="Fu Q."/>
            <person name="Gubbala S."/>
            <person name="Hirani K."/>
            <person name="Jayaseelan J.C."/>
            <person name="Lara F."/>
            <person name="Munidasa M."/>
            <person name="Palculict T."/>
            <person name="Patil S."/>
            <person name="Pu L.-L."/>
            <person name="Saada N."/>
            <person name="Tang L."/>
            <person name="Weissenberger G."/>
            <person name="Zhu Y."/>
            <person name="Hemphill L."/>
            <person name="Shang Y."/>
            <person name="Youmans B."/>
            <person name="Ayvaz T."/>
            <person name="Ross M."/>
            <person name="Santibanez J."/>
            <person name="Aqrawi P."/>
            <person name="Gross S."/>
            <person name="Joshi V."/>
            <person name="Fowler G."/>
            <person name="Nazareth L."/>
            <person name="Reid J."/>
            <person name="Worley K."/>
            <person name="Petrosino J."/>
            <person name="Highlander S."/>
            <person name="Gibbs R."/>
        </authorList>
    </citation>
    <scope>NUCLEOTIDE SEQUENCE [LARGE SCALE GENOMIC DNA]</scope>
    <source>
        <strain evidence="1 2">DSM 11664</strain>
    </source>
</reference>
<proteinExistence type="predicted"/>
<evidence type="ECO:0000313" key="1">
    <source>
        <dbReference type="EMBL" id="EFG54872.1"/>
    </source>
</evidence>
<dbReference type="eggNOG" id="ENOG5030ASG">
    <property type="taxonomic scope" value="Bacteria"/>
</dbReference>
<dbReference type="EMBL" id="ADNY01000066">
    <property type="protein sequence ID" value="EFG54872.1"/>
    <property type="molecule type" value="Genomic_DNA"/>
</dbReference>
<dbReference type="Proteomes" id="UP000004069">
    <property type="component" value="Unassembled WGS sequence"/>
</dbReference>
<protein>
    <submittedName>
        <fullName evidence="1">Uncharacterized protein</fullName>
    </submittedName>
</protein>
<keyword evidence="2" id="KW-1185">Reference proteome</keyword>